<dbReference type="KEGG" id="vg:40088718"/>
<dbReference type="Pfam" id="PF05198">
    <property type="entry name" value="IF3_N"/>
    <property type="match status" value="1"/>
</dbReference>
<dbReference type="Gene3D" id="3.10.20.80">
    <property type="entry name" value="Translation initiation factor 3 (IF-3), N-terminal domain"/>
    <property type="match status" value="1"/>
</dbReference>
<dbReference type="Gene3D" id="3.30.110.10">
    <property type="entry name" value="Translation initiation factor 3 (IF-3), C-terminal domain"/>
    <property type="match status" value="1"/>
</dbReference>
<comment type="similarity">
    <text evidence="1">Belongs to the IF-3 family.</text>
</comment>
<dbReference type="RefSeq" id="YP_009611666.1">
    <property type="nucleotide sequence ID" value="NC_042013.1"/>
</dbReference>
<evidence type="ECO:0000313" key="6">
    <source>
        <dbReference type="EMBL" id="AUZ94813.1"/>
    </source>
</evidence>
<dbReference type="PROSITE" id="PS00938">
    <property type="entry name" value="IF3"/>
    <property type="match status" value="1"/>
</dbReference>
<dbReference type="PANTHER" id="PTHR10938:SF0">
    <property type="entry name" value="TRANSLATION INITIATION FACTOR IF-3, MITOCHONDRIAL"/>
    <property type="match status" value="1"/>
</dbReference>
<dbReference type="EMBL" id="MF403008">
    <property type="protein sequence ID" value="AUZ94813.1"/>
    <property type="molecule type" value="Genomic_DNA"/>
</dbReference>
<feature type="domain" description="Translation initiation factor 3 N-terminal" evidence="5">
    <location>
        <begin position="8"/>
        <end position="72"/>
    </location>
</feature>
<keyword evidence="2 6" id="KW-0396">Initiation factor</keyword>
<dbReference type="NCBIfam" id="TIGR00168">
    <property type="entry name" value="infC"/>
    <property type="match status" value="1"/>
</dbReference>
<reference evidence="6 7" key="1">
    <citation type="submission" date="2017-06" db="EMBL/GenBank/DDBJ databases">
        <authorList>
            <person name="Kim H.J."/>
            <person name="Triplett B.A."/>
        </authorList>
    </citation>
    <scope>NUCLEOTIDE SEQUENCE [LARGE SCALE GENOMIC DNA]</scope>
</reference>
<dbReference type="Proteomes" id="UP000223025">
    <property type="component" value="Segment"/>
</dbReference>
<evidence type="ECO:0000313" key="7">
    <source>
        <dbReference type="Proteomes" id="UP000223025"/>
    </source>
</evidence>
<accession>A0A2L0UZ54</accession>
<dbReference type="InterPro" id="IPR019814">
    <property type="entry name" value="Translation_initiation_fac_3_N"/>
</dbReference>
<protein>
    <submittedName>
        <fullName evidence="6">Translation initiation factor 3</fullName>
    </submittedName>
</protein>
<dbReference type="Pfam" id="PF00707">
    <property type="entry name" value="IF3_C"/>
    <property type="match status" value="1"/>
</dbReference>
<dbReference type="PANTHER" id="PTHR10938">
    <property type="entry name" value="TRANSLATION INITIATION FACTOR IF-3"/>
    <property type="match status" value="1"/>
</dbReference>
<feature type="domain" description="Translation initiation factor 3 C-terminal" evidence="4">
    <location>
        <begin position="83"/>
        <end position="164"/>
    </location>
</feature>
<dbReference type="GeneID" id="40088718"/>
<dbReference type="GO" id="GO:0032790">
    <property type="term" value="P:ribosome disassembly"/>
    <property type="evidence" value="ECO:0007669"/>
    <property type="project" value="TreeGrafter"/>
</dbReference>
<dbReference type="GO" id="GO:0043022">
    <property type="term" value="F:ribosome binding"/>
    <property type="evidence" value="ECO:0007669"/>
    <property type="project" value="TreeGrafter"/>
</dbReference>
<dbReference type="InterPro" id="IPR019815">
    <property type="entry name" value="Translation_initiation_fac_3_C"/>
</dbReference>
<sequence length="167" mass="19002">MNKISTRDDIKSSTIRLVDGEETTVLDIEDALDRAFDAELDLVLISDKGDIPVCKIIDYGKFQYENEKRQKEIKKNSRKSVSEVKEIQLRPVTDTRDIQIKAKKAKGFLNDGDKVRVVIRFKGRETSHKELGQNILNTFLESVGVYEIDSPTSDLGRDLAMTIRQAK</sequence>
<keyword evidence="3" id="KW-0648">Protein biosynthesis</keyword>
<dbReference type="SUPFAM" id="SSF54364">
    <property type="entry name" value="Translation initiation factor IF3, N-terminal domain"/>
    <property type="match status" value="1"/>
</dbReference>
<dbReference type="InterPro" id="IPR019813">
    <property type="entry name" value="Translation_initiation_fac3_CS"/>
</dbReference>
<evidence type="ECO:0000259" key="4">
    <source>
        <dbReference type="Pfam" id="PF00707"/>
    </source>
</evidence>
<dbReference type="InterPro" id="IPR036787">
    <property type="entry name" value="T_IF-3_N_sf"/>
</dbReference>
<evidence type="ECO:0000256" key="2">
    <source>
        <dbReference type="ARBA" id="ARBA00022540"/>
    </source>
</evidence>
<evidence type="ECO:0000259" key="5">
    <source>
        <dbReference type="Pfam" id="PF05198"/>
    </source>
</evidence>
<dbReference type="SUPFAM" id="SSF55200">
    <property type="entry name" value="Translation initiation factor IF3, C-terminal domain"/>
    <property type="match status" value="1"/>
</dbReference>
<evidence type="ECO:0000256" key="3">
    <source>
        <dbReference type="ARBA" id="ARBA00022917"/>
    </source>
</evidence>
<dbReference type="InterPro" id="IPR001288">
    <property type="entry name" value="Translation_initiation_fac_3"/>
</dbReference>
<keyword evidence="7" id="KW-1185">Reference proteome</keyword>
<dbReference type="InterPro" id="IPR036788">
    <property type="entry name" value="T_IF-3_C_sf"/>
</dbReference>
<name>A0A2L0UZ54_9CAUD</name>
<evidence type="ECO:0000256" key="1">
    <source>
        <dbReference type="ARBA" id="ARBA00005439"/>
    </source>
</evidence>
<organism evidence="6 7">
    <name type="scientific">Agrobacterium phage Atu_ph07</name>
    <dbReference type="NCBI Taxonomy" id="2024264"/>
    <lineage>
        <taxon>Viruses</taxon>
        <taxon>Duplodnaviria</taxon>
        <taxon>Heunggongvirae</taxon>
        <taxon>Uroviricota</taxon>
        <taxon>Caudoviricetes</taxon>
        <taxon>Polybotosvirus</taxon>
        <taxon>Polybotosvirus Atuph07</taxon>
    </lineage>
</organism>
<proteinExistence type="inferred from homology"/>